<feature type="compositionally biased region" description="Polar residues" evidence="1">
    <location>
        <begin position="83"/>
        <end position="93"/>
    </location>
</feature>
<feature type="region of interest" description="Disordered" evidence="1">
    <location>
        <begin position="171"/>
        <end position="190"/>
    </location>
</feature>
<feature type="region of interest" description="Disordered" evidence="1">
    <location>
        <begin position="28"/>
        <end position="162"/>
    </location>
</feature>
<name>A0A4Y1R223_PRUDU</name>
<sequence>MSEKLGLVPTQNGLNSQLVFQDENLRFNCGAPPQRRVGDSGPKTRELSGFIDDRFFAPQSADFRPSMYNENPDRREPPEPRNWNSNGADTTPSGEGSDEDDDDDDDEDDVDDDDEVDEGDAEVVGLVGVDNRNKGIASNNGNNGEDKMGNGKVKQHNQHHSSFGGTVIVGSSREGSEGSGSAQKDSVVENGCGFSGRKDVMYSSESGDSLRAILSDPVTGALMDDAMIMPCGHSFGGSGIQHDTVLASIAFILNGTSKKLATPVLSQFQKIQLPKSLKKNWEQNEISKEWEYLGTSIYCLRERKTLTFKWEDRALRAAVLAFRREEELQFYRSSKRRRERFDQEKGGYSDSVLVDTPRGRGVQFPFVVTDRVIIKGNKRTPQRFVGREAVVTTQCLNGWYVVKTLDNAESVKLQYRHLPRYPMNPHLSQCQARWDLTGSRRTYRNRKREAVIKYLATNCQFLIQQIIIISNKLSNEFKIQPREIELQNLKIND</sequence>
<organism evidence="3">
    <name type="scientific">Prunus dulcis</name>
    <name type="common">Almond</name>
    <name type="synonym">Amygdalus dulcis</name>
    <dbReference type="NCBI Taxonomy" id="3755"/>
    <lineage>
        <taxon>Eukaryota</taxon>
        <taxon>Viridiplantae</taxon>
        <taxon>Streptophyta</taxon>
        <taxon>Embryophyta</taxon>
        <taxon>Tracheophyta</taxon>
        <taxon>Spermatophyta</taxon>
        <taxon>Magnoliopsida</taxon>
        <taxon>eudicotyledons</taxon>
        <taxon>Gunneridae</taxon>
        <taxon>Pentapetalae</taxon>
        <taxon>rosids</taxon>
        <taxon>fabids</taxon>
        <taxon>Rosales</taxon>
        <taxon>Rosaceae</taxon>
        <taxon>Amygdaloideae</taxon>
        <taxon>Amygdaleae</taxon>
        <taxon>Prunus</taxon>
    </lineage>
</organism>
<dbReference type="InterPro" id="IPR057649">
    <property type="entry name" value="PUB62-63_C"/>
</dbReference>
<reference evidence="3" key="1">
    <citation type="journal article" date="2019" name="Science">
        <title>Mutation of a bHLH transcription factor allowed almond domestication.</title>
        <authorList>
            <person name="Sanchez-Perez R."/>
            <person name="Pavan S."/>
            <person name="Mazzeo R."/>
            <person name="Moldovan C."/>
            <person name="Aiese Cigliano R."/>
            <person name="Del Cueto J."/>
            <person name="Ricciardi F."/>
            <person name="Lotti C."/>
            <person name="Ricciardi L."/>
            <person name="Dicenta F."/>
            <person name="Lopez-Marques R.L."/>
            <person name="Lindberg Moller B."/>
        </authorList>
    </citation>
    <scope>NUCLEOTIDE SEQUENCE</scope>
</reference>
<proteinExistence type="predicted"/>
<feature type="compositionally biased region" description="Basic and acidic residues" evidence="1">
    <location>
        <begin position="36"/>
        <end position="55"/>
    </location>
</feature>
<protein>
    <submittedName>
        <fullName evidence="3">RING/U-box superfamily protein</fullName>
    </submittedName>
</protein>
<dbReference type="Pfam" id="PF23112">
    <property type="entry name" value="PUB62-63_C"/>
    <property type="match status" value="1"/>
</dbReference>
<dbReference type="PANTHER" id="PTHR33644:SF5">
    <property type="entry name" value="U-BOX DOMAIN-CONTAINING PROTEIN 62"/>
    <property type="match status" value="1"/>
</dbReference>
<dbReference type="PANTHER" id="PTHR33644">
    <property type="entry name" value="U-BOX DOMAIN-CONTAINING PROTEIN 62-RELATED"/>
    <property type="match status" value="1"/>
</dbReference>
<feature type="domain" description="PUB 62/63 C-terminal" evidence="2">
    <location>
        <begin position="362"/>
        <end position="418"/>
    </location>
</feature>
<evidence type="ECO:0000256" key="1">
    <source>
        <dbReference type="SAM" id="MobiDB-lite"/>
    </source>
</evidence>
<feature type="compositionally biased region" description="Acidic residues" evidence="1">
    <location>
        <begin position="96"/>
        <end position="121"/>
    </location>
</feature>
<evidence type="ECO:0000259" key="2">
    <source>
        <dbReference type="Pfam" id="PF23112"/>
    </source>
</evidence>
<accession>A0A4Y1R223</accession>
<gene>
    <name evidence="3" type="ORF">Prudu_007463</name>
</gene>
<dbReference type="AlphaFoldDB" id="A0A4Y1R223"/>
<dbReference type="EMBL" id="AP019298">
    <property type="protein sequence ID" value="BBG98137.1"/>
    <property type="molecule type" value="Genomic_DNA"/>
</dbReference>
<evidence type="ECO:0000313" key="3">
    <source>
        <dbReference type="EMBL" id="BBG98137.1"/>
    </source>
</evidence>